<reference evidence="1 2" key="1">
    <citation type="submission" date="2019-05" db="EMBL/GenBank/DDBJ databases">
        <title>Another draft genome of Portunus trituberculatus and its Hox gene families provides insights of decapod evolution.</title>
        <authorList>
            <person name="Jeong J.-H."/>
            <person name="Song I."/>
            <person name="Kim S."/>
            <person name="Choi T."/>
            <person name="Kim D."/>
            <person name="Ryu S."/>
            <person name="Kim W."/>
        </authorList>
    </citation>
    <scope>NUCLEOTIDE SEQUENCE [LARGE SCALE GENOMIC DNA]</scope>
    <source>
        <tissue evidence="1">Muscle</tissue>
    </source>
</reference>
<keyword evidence="2" id="KW-1185">Reference proteome</keyword>
<evidence type="ECO:0000313" key="1">
    <source>
        <dbReference type="EMBL" id="MPC22098.1"/>
    </source>
</evidence>
<accession>A0A5B7DKX7</accession>
<name>A0A5B7DKX7_PORTR</name>
<sequence length="63" mass="6999">MIDQASGNVPQFRLYDAFLASAEDNGAMQWRVLCRGMVLAMVVVPPPPPPRLTNLALPRPRPR</sequence>
<dbReference type="EMBL" id="VSRR010001051">
    <property type="protein sequence ID" value="MPC22098.1"/>
    <property type="molecule type" value="Genomic_DNA"/>
</dbReference>
<evidence type="ECO:0000313" key="2">
    <source>
        <dbReference type="Proteomes" id="UP000324222"/>
    </source>
</evidence>
<gene>
    <name evidence="1" type="ORF">E2C01_015104</name>
</gene>
<dbReference type="Proteomes" id="UP000324222">
    <property type="component" value="Unassembled WGS sequence"/>
</dbReference>
<dbReference type="AlphaFoldDB" id="A0A5B7DKX7"/>
<organism evidence="1 2">
    <name type="scientific">Portunus trituberculatus</name>
    <name type="common">Swimming crab</name>
    <name type="synonym">Neptunus trituberculatus</name>
    <dbReference type="NCBI Taxonomy" id="210409"/>
    <lineage>
        <taxon>Eukaryota</taxon>
        <taxon>Metazoa</taxon>
        <taxon>Ecdysozoa</taxon>
        <taxon>Arthropoda</taxon>
        <taxon>Crustacea</taxon>
        <taxon>Multicrustacea</taxon>
        <taxon>Malacostraca</taxon>
        <taxon>Eumalacostraca</taxon>
        <taxon>Eucarida</taxon>
        <taxon>Decapoda</taxon>
        <taxon>Pleocyemata</taxon>
        <taxon>Brachyura</taxon>
        <taxon>Eubrachyura</taxon>
        <taxon>Portunoidea</taxon>
        <taxon>Portunidae</taxon>
        <taxon>Portuninae</taxon>
        <taxon>Portunus</taxon>
    </lineage>
</organism>
<comment type="caution">
    <text evidence="1">The sequence shown here is derived from an EMBL/GenBank/DDBJ whole genome shotgun (WGS) entry which is preliminary data.</text>
</comment>
<proteinExistence type="predicted"/>
<protein>
    <submittedName>
        <fullName evidence="1">Uncharacterized protein</fullName>
    </submittedName>
</protein>